<gene>
    <name evidence="11" type="primary">pabC</name>
    <name evidence="11" type="ORF">EOE67_04855</name>
</gene>
<comment type="subunit">
    <text evidence="3">Homodimer.</text>
</comment>
<dbReference type="GO" id="GO:0008153">
    <property type="term" value="P:4-aminobenzoate biosynthetic process"/>
    <property type="evidence" value="ECO:0007669"/>
    <property type="project" value="UniProtKB-UniRule"/>
</dbReference>
<evidence type="ECO:0000256" key="1">
    <source>
        <dbReference type="ARBA" id="ARBA00001933"/>
    </source>
</evidence>
<evidence type="ECO:0000256" key="9">
    <source>
        <dbReference type="ARBA" id="ARBA00049529"/>
    </source>
</evidence>
<evidence type="ECO:0000256" key="6">
    <source>
        <dbReference type="ARBA" id="ARBA00023239"/>
    </source>
</evidence>
<dbReference type="InterPro" id="IPR017824">
    <property type="entry name" value="Aminodeoxychorismate_lyase_IV"/>
</dbReference>
<name>A0A437R2C9_9GAMM</name>
<evidence type="ECO:0000256" key="4">
    <source>
        <dbReference type="ARBA" id="ARBA00022898"/>
    </source>
</evidence>
<comment type="catalytic activity">
    <reaction evidence="9">
        <text>4-amino-4-deoxychorismate = 4-aminobenzoate + pyruvate + H(+)</text>
        <dbReference type="Rhea" id="RHEA:16201"/>
        <dbReference type="ChEBI" id="CHEBI:15361"/>
        <dbReference type="ChEBI" id="CHEBI:15378"/>
        <dbReference type="ChEBI" id="CHEBI:17836"/>
        <dbReference type="ChEBI" id="CHEBI:58406"/>
        <dbReference type="EC" id="4.1.3.38"/>
    </reaction>
</comment>
<evidence type="ECO:0000256" key="7">
    <source>
        <dbReference type="ARBA" id="ARBA00035633"/>
    </source>
</evidence>
<evidence type="ECO:0000256" key="8">
    <source>
        <dbReference type="ARBA" id="ARBA00035676"/>
    </source>
</evidence>
<evidence type="ECO:0000256" key="10">
    <source>
        <dbReference type="NCBIfam" id="TIGR03461"/>
    </source>
</evidence>
<dbReference type="EC" id="4.1.3.38" evidence="8 10"/>
<evidence type="ECO:0000256" key="5">
    <source>
        <dbReference type="ARBA" id="ARBA00022909"/>
    </source>
</evidence>
<dbReference type="Pfam" id="PF01063">
    <property type="entry name" value="Aminotran_4"/>
    <property type="match status" value="1"/>
</dbReference>
<keyword evidence="6 11" id="KW-0456">Lyase</keyword>
<dbReference type="InterPro" id="IPR001544">
    <property type="entry name" value="Aminotrans_IV"/>
</dbReference>
<dbReference type="AlphaFoldDB" id="A0A437R2C9"/>
<dbReference type="NCBIfam" id="TIGR03461">
    <property type="entry name" value="pabC_Proteo"/>
    <property type="match status" value="1"/>
</dbReference>
<dbReference type="Gene3D" id="3.20.10.10">
    <property type="entry name" value="D-amino Acid Aminotransferase, subunit A, domain 2"/>
    <property type="match status" value="1"/>
</dbReference>
<evidence type="ECO:0000313" key="12">
    <source>
        <dbReference type="Proteomes" id="UP000283077"/>
    </source>
</evidence>
<evidence type="ECO:0000256" key="2">
    <source>
        <dbReference type="ARBA" id="ARBA00009320"/>
    </source>
</evidence>
<dbReference type="InterPro" id="IPR050571">
    <property type="entry name" value="Class-IV_PLP-Dep_Aminotrnsfr"/>
</dbReference>
<comment type="similarity">
    <text evidence="2">Belongs to the class-IV pyridoxal-phosphate-dependent aminotransferase family.</text>
</comment>
<keyword evidence="5" id="KW-0289">Folate biosynthesis</keyword>
<dbReference type="InterPro" id="IPR036038">
    <property type="entry name" value="Aminotransferase-like"/>
</dbReference>
<dbReference type="PANTHER" id="PTHR42743">
    <property type="entry name" value="AMINO-ACID AMINOTRANSFERASE"/>
    <property type="match status" value="1"/>
</dbReference>
<dbReference type="GO" id="GO:0008696">
    <property type="term" value="F:4-amino-4-deoxychorismate lyase activity"/>
    <property type="evidence" value="ECO:0007669"/>
    <property type="project" value="UniProtKB-UniRule"/>
</dbReference>
<dbReference type="Gene3D" id="3.30.470.10">
    <property type="match status" value="1"/>
</dbReference>
<dbReference type="GO" id="GO:0030170">
    <property type="term" value="F:pyridoxal phosphate binding"/>
    <property type="evidence" value="ECO:0007669"/>
    <property type="project" value="InterPro"/>
</dbReference>
<dbReference type="InterPro" id="IPR043131">
    <property type="entry name" value="BCAT-like_N"/>
</dbReference>
<proteinExistence type="inferred from homology"/>
<sequence length="302" mass="33816">MIDSNAALLARRRCHFWLGNFSGDNFQYGKFQAYCIFWAKQGVLVLQPTVSDRSFQYGDGIFTTMLVDNSQLVLWDLHWQRLAQSLQRLQMPPLNEQAVKLQAEQAITTPSQVVKLLVSRGQGGRGYSPAGFHEPLVYVTNSPLPDYQQQRQLGIRLGVASLQLSTQPLLAGIKHTSRLETVLLKAEAEQSAFDDLIVCDQQGRVTELCAANLFFKIKGQWCTPKLDQAGVAGVMRLWLLQHMDVQQGYYPVTALDDATAMFASNALMGVVPVQQFKQRPFNVDEVRPIQQLVPFLAGKISC</sequence>
<evidence type="ECO:0000256" key="3">
    <source>
        <dbReference type="ARBA" id="ARBA00011738"/>
    </source>
</evidence>
<dbReference type="InterPro" id="IPR043132">
    <property type="entry name" value="BCAT-like_C"/>
</dbReference>
<dbReference type="OrthoDB" id="9805628at2"/>
<reference evidence="11 12" key="1">
    <citation type="submission" date="2019-01" db="EMBL/GenBank/DDBJ databases">
        <authorList>
            <person name="Chen W.-M."/>
        </authorList>
    </citation>
    <scope>NUCLEOTIDE SEQUENCE [LARGE SCALE GENOMIC DNA]</scope>
    <source>
        <strain evidence="11 12">KYPC3</strain>
    </source>
</reference>
<comment type="cofactor">
    <cofactor evidence="1">
        <name>pyridoxal 5'-phosphate</name>
        <dbReference type="ChEBI" id="CHEBI:597326"/>
    </cofactor>
</comment>
<accession>A0A437R2C9</accession>
<keyword evidence="12" id="KW-1185">Reference proteome</keyword>
<evidence type="ECO:0000313" key="11">
    <source>
        <dbReference type="EMBL" id="RVU40905.1"/>
    </source>
</evidence>
<dbReference type="GO" id="GO:0005829">
    <property type="term" value="C:cytosol"/>
    <property type="evidence" value="ECO:0007669"/>
    <property type="project" value="TreeGrafter"/>
</dbReference>
<dbReference type="SUPFAM" id="SSF56752">
    <property type="entry name" value="D-aminoacid aminotransferase-like PLP-dependent enzymes"/>
    <property type="match status" value="1"/>
</dbReference>
<dbReference type="PANTHER" id="PTHR42743:SF2">
    <property type="entry name" value="AMINODEOXYCHORISMATE LYASE"/>
    <property type="match status" value="1"/>
</dbReference>
<comment type="pathway">
    <text evidence="7">Cofactor biosynthesis; tetrahydrofolate biosynthesis; 4-aminobenzoate from chorismate: step 2/2.</text>
</comment>
<dbReference type="CDD" id="cd01559">
    <property type="entry name" value="ADCL_like"/>
    <property type="match status" value="1"/>
</dbReference>
<protein>
    <recommendedName>
        <fullName evidence="8 10">Aminodeoxychorismate lyase</fullName>
        <ecNumber evidence="8 10">4.1.3.38</ecNumber>
    </recommendedName>
</protein>
<dbReference type="Proteomes" id="UP000283077">
    <property type="component" value="Unassembled WGS sequence"/>
</dbReference>
<keyword evidence="4" id="KW-0663">Pyridoxal phosphate</keyword>
<organism evidence="11 12">
    <name type="scientific">Rheinheimera riviphila</name>
    <dbReference type="NCBI Taxonomy" id="1834037"/>
    <lineage>
        <taxon>Bacteria</taxon>
        <taxon>Pseudomonadati</taxon>
        <taxon>Pseudomonadota</taxon>
        <taxon>Gammaproteobacteria</taxon>
        <taxon>Chromatiales</taxon>
        <taxon>Chromatiaceae</taxon>
        <taxon>Rheinheimera</taxon>
    </lineage>
</organism>
<dbReference type="GO" id="GO:0046656">
    <property type="term" value="P:folic acid biosynthetic process"/>
    <property type="evidence" value="ECO:0007669"/>
    <property type="project" value="UniProtKB-KW"/>
</dbReference>
<comment type="caution">
    <text evidence="11">The sequence shown here is derived from an EMBL/GenBank/DDBJ whole genome shotgun (WGS) entry which is preliminary data.</text>
</comment>
<dbReference type="EMBL" id="SACS01000003">
    <property type="protein sequence ID" value="RVU40905.1"/>
    <property type="molecule type" value="Genomic_DNA"/>
</dbReference>